<accession>A0A9D4S383</accession>
<organism evidence="1 2">
    <name type="scientific">Dreissena polymorpha</name>
    <name type="common">Zebra mussel</name>
    <name type="synonym">Mytilus polymorpha</name>
    <dbReference type="NCBI Taxonomy" id="45954"/>
    <lineage>
        <taxon>Eukaryota</taxon>
        <taxon>Metazoa</taxon>
        <taxon>Spiralia</taxon>
        <taxon>Lophotrochozoa</taxon>
        <taxon>Mollusca</taxon>
        <taxon>Bivalvia</taxon>
        <taxon>Autobranchia</taxon>
        <taxon>Heteroconchia</taxon>
        <taxon>Euheterodonta</taxon>
        <taxon>Imparidentia</taxon>
        <taxon>Neoheterodontei</taxon>
        <taxon>Myida</taxon>
        <taxon>Dreissenoidea</taxon>
        <taxon>Dreissenidae</taxon>
        <taxon>Dreissena</taxon>
    </lineage>
</organism>
<proteinExistence type="predicted"/>
<dbReference type="EMBL" id="JAIWYP010000001">
    <property type="protein sequence ID" value="KAH3888823.1"/>
    <property type="molecule type" value="Genomic_DNA"/>
</dbReference>
<dbReference type="Proteomes" id="UP000828390">
    <property type="component" value="Unassembled WGS sequence"/>
</dbReference>
<protein>
    <submittedName>
        <fullName evidence="1">Uncharacterized protein</fullName>
    </submittedName>
</protein>
<reference evidence="1" key="1">
    <citation type="journal article" date="2019" name="bioRxiv">
        <title>The Genome of the Zebra Mussel, Dreissena polymorpha: A Resource for Invasive Species Research.</title>
        <authorList>
            <person name="McCartney M.A."/>
            <person name="Auch B."/>
            <person name="Kono T."/>
            <person name="Mallez S."/>
            <person name="Zhang Y."/>
            <person name="Obille A."/>
            <person name="Becker A."/>
            <person name="Abrahante J.E."/>
            <person name="Garbe J."/>
            <person name="Badalamenti J.P."/>
            <person name="Herman A."/>
            <person name="Mangelson H."/>
            <person name="Liachko I."/>
            <person name="Sullivan S."/>
            <person name="Sone E.D."/>
            <person name="Koren S."/>
            <person name="Silverstein K.A.T."/>
            <person name="Beckman K.B."/>
            <person name="Gohl D.M."/>
        </authorList>
    </citation>
    <scope>NUCLEOTIDE SEQUENCE</scope>
    <source>
        <strain evidence="1">Duluth1</strain>
        <tissue evidence="1">Whole animal</tissue>
    </source>
</reference>
<keyword evidence="2" id="KW-1185">Reference proteome</keyword>
<dbReference type="AlphaFoldDB" id="A0A9D4S383"/>
<reference evidence="1" key="2">
    <citation type="submission" date="2020-11" db="EMBL/GenBank/DDBJ databases">
        <authorList>
            <person name="McCartney M.A."/>
            <person name="Auch B."/>
            <person name="Kono T."/>
            <person name="Mallez S."/>
            <person name="Becker A."/>
            <person name="Gohl D.M."/>
            <person name="Silverstein K.A.T."/>
            <person name="Koren S."/>
            <person name="Bechman K.B."/>
            <person name="Herman A."/>
            <person name="Abrahante J.E."/>
            <person name="Garbe J."/>
        </authorList>
    </citation>
    <scope>NUCLEOTIDE SEQUENCE</scope>
    <source>
        <strain evidence="1">Duluth1</strain>
        <tissue evidence="1">Whole animal</tissue>
    </source>
</reference>
<evidence type="ECO:0000313" key="2">
    <source>
        <dbReference type="Proteomes" id="UP000828390"/>
    </source>
</evidence>
<sequence>MQRTCHPLFIVESSLARTYQRSRLKRAGNSGTASLSVWRTYGADLLCGHQNIEGVAL</sequence>
<comment type="caution">
    <text evidence="1">The sequence shown here is derived from an EMBL/GenBank/DDBJ whole genome shotgun (WGS) entry which is preliminary data.</text>
</comment>
<name>A0A9D4S383_DREPO</name>
<gene>
    <name evidence="1" type="ORF">DPMN_012862</name>
</gene>
<evidence type="ECO:0000313" key="1">
    <source>
        <dbReference type="EMBL" id="KAH3888823.1"/>
    </source>
</evidence>